<gene>
    <name evidence="2" type="ORF">QCA50_005924</name>
</gene>
<organism evidence="2 3">
    <name type="scientific">Cerrena zonata</name>
    <dbReference type="NCBI Taxonomy" id="2478898"/>
    <lineage>
        <taxon>Eukaryota</taxon>
        <taxon>Fungi</taxon>
        <taxon>Dikarya</taxon>
        <taxon>Basidiomycota</taxon>
        <taxon>Agaricomycotina</taxon>
        <taxon>Agaricomycetes</taxon>
        <taxon>Polyporales</taxon>
        <taxon>Cerrenaceae</taxon>
        <taxon>Cerrena</taxon>
    </lineage>
</organism>
<evidence type="ECO:0000256" key="1">
    <source>
        <dbReference type="SAM" id="MobiDB-lite"/>
    </source>
</evidence>
<feature type="compositionally biased region" description="Basic and acidic residues" evidence="1">
    <location>
        <begin position="71"/>
        <end position="85"/>
    </location>
</feature>
<feature type="region of interest" description="Disordered" evidence="1">
    <location>
        <begin position="1"/>
        <end position="36"/>
    </location>
</feature>
<comment type="caution">
    <text evidence="2">The sequence shown here is derived from an EMBL/GenBank/DDBJ whole genome shotgun (WGS) entry which is preliminary data.</text>
</comment>
<evidence type="ECO:0000313" key="3">
    <source>
        <dbReference type="Proteomes" id="UP001385951"/>
    </source>
</evidence>
<dbReference type="AlphaFoldDB" id="A0AAW0GBL1"/>
<keyword evidence="3" id="KW-1185">Reference proteome</keyword>
<sequence>MSNVNARLVMRNRPGRTKVDENATSRHARQPSTARLSQTMVNVQALKTGLAQPRAALGEVTTAAVNRNKEVAKKPTGKEPIEVSLKRKSSSLANGPQRVPCPCYSCHDYSNDYYPCSATHSPPSRHRYS</sequence>
<accession>A0AAW0GBL1</accession>
<reference evidence="2 3" key="1">
    <citation type="submission" date="2022-09" db="EMBL/GenBank/DDBJ databases">
        <authorList>
            <person name="Palmer J.M."/>
        </authorList>
    </citation>
    <scope>NUCLEOTIDE SEQUENCE [LARGE SCALE GENOMIC DNA]</scope>
    <source>
        <strain evidence="2 3">DSM 7382</strain>
    </source>
</reference>
<dbReference type="EMBL" id="JASBNA010000006">
    <property type="protein sequence ID" value="KAK7690823.1"/>
    <property type="molecule type" value="Genomic_DNA"/>
</dbReference>
<proteinExistence type="predicted"/>
<feature type="region of interest" description="Disordered" evidence="1">
    <location>
        <begin position="71"/>
        <end position="96"/>
    </location>
</feature>
<name>A0AAW0GBL1_9APHY</name>
<dbReference type="Proteomes" id="UP001385951">
    <property type="component" value="Unassembled WGS sequence"/>
</dbReference>
<protein>
    <submittedName>
        <fullName evidence="2">Uncharacterized protein</fullName>
    </submittedName>
</protein>
<evidence type="ECO:0000313" key="2">
    <source>
        <dbReference type="EMBL" id="KAK7690823.1"/>
    </source>
</evidence>